<keyword evidence="1" id="KW-0378">Hydrolase</keyword>
<sequence length="1130" mass="128317">MEVKELIGVDWDKIWPDRMPIILRNLAPVNPFDPRRLWPEENTSKSPNTKITNSGKAATNTPSRATSTSASSTPAPKLKKADLIRLQVEKDKKSKQFKVDEEKLSNVKNLNISTLIKMKLGTPTGRLKQLYEILKHCLGSKEMIDAVDTLFEIQSTNQKFLESSRLKLEESSKPIKSKGSGKQKDKKSKENVEEDKELKSLLQELVDIHRKYRKYVKKVLEYLSGRDLIVFQLTNMADRLPPLNMHHPNKFVLDDWQRKVLTHIDAHQSVIVCAPTSSGKTVLSTYVTVSGHKVLFVVPTEPLAWQVAALFQLIVKNSVAFITDGTVFIPQNYSIVVGTAGAIESALIDIGYDFGYAVFDEVHDLNGAEGDSLERIIKSLTCPFLALSATIGNAEQLLAWWKRHHVQADNIHLLEYSGRFINLQRMIWNEHPQSEERAETASCGELIALHPCTGITVEYLKDQGLRADNLAFTPRDTFALWEALKQHFDMSLIQDIDPHVYFESKISKDSQLDSKKSTAATKSDEKAKKASSKKGSKKKDVVNDDEDPIEALSALDLGEEVDRITLMESKKYEDSVKKRLQELASKDPEATQKLLDSFSISSSIATESNTLDSCDTETTELGVLDLMRDLCVKNLIPAIAFQLDSVRCRQLHSTLVLALETAEETKYPAFRKKVQQDYEQWKRKRDAAAKREGKLKAKEQEEEVRDAQDFEEASAPDIFAPHPEFVLAPLGHRLSSMEMKSICYELRRLPSEASGEPHFLIRSLRRGIGIYIHDFPSAYLRVVQSLAQAGRLAVVFSDDSLAYGVNMPFRTCCFCEDAPEDEFTPLMVQQMAGRAGRRGLDRQGNIVFAGLRWKRMQHLMRGLLPDVIGKPTLHPLIALQQYVSPKVDASLMRRIATFPLNEFMASNKEASASMKNPQKPYLARSIDCLKSFGLLEENDQLSVDPFVAKFVWECRDNCFEALGIFWMLEAILSRFQGKAGVDIGHQLALCNMMLRVVGRERFQSEEKHTSLLVPMQASNDLWDLTTDLLERFNEKTKTLEYDDFKDELGFRIGLDEPLDGCVWEALVKNQIPKNLNTAQLLHIKKRLRHIGSRFRLLQNILMYSDRFGVLEEIFRKCFRRVKWILMDSDV</sequence>
<feature type="region of interest" description="Disordered" evidence="3">
    <location>
        <begin position="513"/>
        <end position="543"/>
    </location>
</feature>
<protein>
    <recommendedName>
        <fullName evidence="4">Helicase ATP-binding domain-containing protein</fullName>
    </recommendedName>
</protein>
<evidence type="ECO:0000256" key="3">
    <source>
        <dbReference type="SAM" id="MobiDB-lite"/>
    </source>
</evidence>
<dbReference type="InterPro" id="IPR052431">
    <property type="entry name" value="SKI2_subfamily_helicases"/>
</dbReference>
<organism evidence="5 6">
    <name type="scientific">Albugo candida</name>
    <dbReference type="NCBI Taxonomy" id="65357"/>
    <lineage>
        <taxon>Eukaryota</taxon>
        <taxon>Sar</taxon>
        <taxon>Stramenopiles</taxon>
        <taxon>Oomycota</taxon>
        <taxon>Peronosporomycetes</taxon>
        <taxon>Albuginales</taxon>
        <taxon>Albuginaceae</taxon>
        <taxon>Albugo</taxon>
    </lineage>
</organism>
<dbReference type="Gene3D" id="3.40.50.300">
    <property type="entry name" value="P-loop containing nucleotide triphosphate hydrolases"/>
    <property type="match status" value="2"/>
</dbReference>
<dbReference type="InterPro" id="IPR011545">
    <property type="entry name" value="DEAD/DEAH_box_helicase_dom"/>
</dbReference>
<dbReference type="PANTHER" id="PTHR44533">
    <property type="entry name" value="DEAD/H RNA HELICASE, PUTATIVE-RELATED"/>
    <property type="match status" value="1"/>
</dbReference>
<dbReference type="PANTHER" id="PTHR44533:SF4">
    <property type="entry name" value="DEAD_H RNA HELICASE, PUTATIVE-RELATED"/>
    <property type="match status" value="1"/>
</dbReference>
<feature type="compositionally biased region" description="Basic and acidic residues" evidence="3">
    <location>
        <begin position="513"/>
        <end position="528"/>
    </location>
</feature>
<dbReference type="GO" id="GO:0005524">
    <property type="term" value="F:ATP binding"/>
    <property type="evidence" value="ECO:0007669"/>
    <property type="project" value="InterPro"/>
</dbReference>
<dbReference type="STRING" id="65357.A0A024GE67"/>
<feature type="compositionally biased region" description="Low complexity" evidence="3">
    <location>
        <begin position="57"/>
        <end position="76"/>
    </location>
</feature>
<accession>A0A024GE67</accession>
<evidence type="ECO:0000259" key="4">
    <source>
        <dbReference type="PROSITE" id="PS51192"/>
    </source>
</evidence>
<name>A0A024GE67_9STRA</name>
<dbReference type="GO" id="GO:0003676">
    <property type="term" value="F:nucleic acid binding"/>
    <property type="evidence" value="ECO:0007669"/>
    <property type="project" value="InterPro"/>
</dbReference>
<dbReference type="SMART" id="SM00487">
    <property type="entry name" value="DEXDc"/>
    <property type="match status" value="1"/>
</dbReference>
<reference evidence="5 6" key="1">
    <citation type="submission" date="2012-05" db="EMBL/GenBank/DDBJ databases">
        <title>Recombination and specialization in a pathogen metapopulation.</title>
        <authorList>
            <person name="Gardiner A."/>
            <person name="Kemen E."/>
            <person name="Schultz-Larsen T."/>
            <person name="MacLean D."/>
            <person name="Van Oosterhout C."/>
            <person name="Jones J.D.G."/>
        </authorList>
    </citation>
    <scope>NUCLEOTIDE SEQUENCE [LARGE SCALE GENOMIC DNA]</scope>
    <source>
        <strain evidence="5 6">Ac Nc2</strain>
    </source>
</reference>
<feature type="compositionally biased region" description="Basic and acidic residues" evidence="3">
    <location>
        <begin position="34"/>
        <end position="43"/>
    </location>
</feature>
<dbReference type="SUPFAM" id="SSF52540">
    <property type="entry name" value="P-loop containing nucleoside triphosphate hydrolases"/>
    <property type="match status" value="2"/>
</dbReference>
<keyword evidence="2" id="KW-0347">Helicase</keyword>
<evidence type="ECO:0000313" key="6">
    <source>
        <dbReference type="Proteomes" id="UP000053237"/>
    </source>
</evidence>
<evidence type="ECO:0000313" key="5">
    <source>
        <dbReference type="EMBL" id="CCI45171.1"/>
    </source>
</evidence>
<comment type="caution">
    <text evidence="5">The sequence shown here is derived from an EMBL/GenBank/DDBJ whole genome shotgun (WGS) entry which is preliminary data.</text>
</comment>
<dbReference type="InterPro" id="IPR027417">
    <property type="entry name" value="P-loop_NTPase"/>
</dbReference>
<feature type="domain" description="Helicase ATP-binding" evidence="4">
    <location>
        <begin position="261"/>
        <end position="409"/>
    </location>
</feature>
<feature type="region of interest" description="Disordered" evidence="3">
    <location>
        <begin position="34"/>
        <end position="77"/>
    </location>
</feature>
<dbReference type="InParanoid" id="A0A024GE67"/>
<keyword evidence="2" id="KW-0547">Nucleotide-binding</keyword>
<feature type="region of interest" description="Disordered" evidence="3">
    <location>
        <begin position="171"/>
        <end position="193"/>
    </location>
</feature>
<dbReference type="PROSITE" id="PS51192">
    <property type="entry name" value="HELICASE_ATP_BIND_1"/>
    <property type="match status" value="1"/>
</dbReference>
<feature type="compositionally biased region" description="Basic residues" evidence="3">
    <location>
        <begin position="175"/>
        <end position="186"/>
    </location>
</feature>
<feature type="compositionally biased region" description="Polar residues" evidence="3">
    <location>
        <begin position="44"/>
        <end position="56"/>
    </location>
</feature>
<dbReference type="GO" id="GO:0016787">
    <property type="term" value="F:hydrolase activity"/>
    <property type="evidence" value="ECO:0007669"/>
    <property type="project" value="UniProtKB-KW"/>
</dbReference>
<dbReference type="EMBL" id="CAIX01000091">
    <property type="protein sequence ID" value="CCI45171.1"/>
    <property type="molecule type" value="Genomic_DNA"/>
</dbReference>
<dbReference type="OrthoDB" id="64767at2759"/>
<dbReference type="GO" id="GO:0005737">
    <property type="term" value="C:cytoplasm"/>
    <property type="evidence" value="ECO:0007669"/>
    <property type="project" value="TreeGrafter"/>
</dbReference>
<dbReference type="AlphaFoldDB" id="A0A024GE67"/>
<gene>
    <name evidence="5" type="ORF">BN9_060440</name>
</gene>
<dbReference type="InterPro" id="IPR014001">
    <property type="entry name" value="Helicase_ATP-bd"/>
</dbReference>
<evidence type="ECO:0000256" key="1">
    <source>
        <dbReference type="ARBA" id="ARBA00022801"/>
    </source>
</evidence>
<keyword evidence="6" id="KW-1185">Reference proteome</keyword>
<dbReference type="Proteomes" id="UP000053237">
    <property type="component" value="Unassembled WGS sequence"/>
</dbReference>
<dbReference type="Pfam" id="PF00270">
    <property type="entry name" value="DEAD"/>
    <property type="match status" value="1"/>
</dbReference>
<dbReference type="GO" id="GO:0004386">
    <property type="term" value="F:helicase activity"/>
    <property type="evidence" value="ECO:0007669"/>
    <property type="project" value="UniProtKB-KW"/>
</dbReference>
<proteinExistence type="predicted"/>
<evidence type="ECO:0000256" key="2">
    <source>
        <dbReference type="ARBA" id="ARBA00022806"/>
    </source>
</evidence>
<keyword evidence="2" id="KW-0067">ATP-binding</keyword>